<geneLocation type="plasmid" evidence="2 3">
    <name>unnamed4</name>
</geneLocation>
<name>A0A975QCP0_9ACTN</name>
<protein>
    <recommendedName>
        <fullName evidence="4">PE-PGRS family protein</fullName>
    </recommendedName>
</protein>
<evidence type="ECO:0000313" key="3">
    <source>
        <dbReference type="Proteomes" id="UP000676079"/>
    </source>
</evidence>
<evidence type="ECO:0000256" key="1">
    <source>
        <dbReference type="SAM" id="MobiDB-lite"/>
    </source>
</evidence>
<reference evidence="3" key="1">
    <citation type="submission" date="2021-05" db="EMBL/GenBank/DDBJ databases">
        <title>Direct Submission.</title>
        <authorList>
            <person name="Li K."/>
            <person name="Gao J."/>
        </authorList>
    </citation>
    <scope>NUCLEOTIDE SEQUENCE [LARGE SCALE GENOMIC DNA]</scope>
    <source>
        <strain evidence="3">Mg02</strain>
        <plasmid evidence="3">unnamed4</plasmid>
    </source>
</reference>
<sequence>MFHGDLYDGSQMLPHPAVGRRAVVRTDWDSGRVEYSLLSVGTFTLMPVLDCPEGWSDPHGRTLPCNHVRLYMGTGGPHTRQENRKHTPAVHGYGLTGPLTTDTRPEMGGIRGENQLAFSTWQSLPSATREEAARIVKAVAAHWGARPDLDRIKAAYARTQAPRLERQARKHAERARARFEAAARELAGALADAHHQQRLADTRSAAQAAPLISPDAPATAEYTVHGERERLTGEYAVNAVTDGTGRVVHTPGRGWVWQTLETVVTAAGPEDAAQVAAAMFPSFDEREHDESGEEDEE</sequence>
<evidence type="ECO:0000313" key="2">
    <source>
        <dbReference type="EMBL" id="QUX26500.1"/>
    </source>
</evidence>
<organism evidence="2 3">
    <name type="scientific">Nocardiopsis changdeensis</name>
    <dbReference type="NCBI Taxonomy" id="2831969"/>
    <lineage>
        <taxon>Bacteria</taxon>
        <taxon>Bacillati</taxon>
        <taxon>Actinomycetota</taxon>
        <taxon>Actinomycetes</taxon>
        <taxon>Streptosporangiales</taxon>
        <taxon>Nocardiopsidaceae</taxon>
        <taxon>Nocardiopsis</taxon>
    </lineage>
</organism>
<keyword evidence="3" id="KW-1185">Reference proteome</keyword>
<feature type="region of interest" description="Disordered" evidence="1">
    <location>
        <begin position="77"/>
        <end position="101"/>
    </location>
</feature>
<evidence type="ECO:0008006" key="4">
    <source>
        <dbReference type="Google" id="ProtNLM"/>
    </source>
</evidence>
<dbReference type="Proteomes" id="UP000676079">
    <property type="component" value="Plasmid unnamed4"/>
</dbReference>
<keyword evidence="2" id="KW-0614">Plasmid</keyword>
<gene>
    <name evidence="2" type="ORF">KGD84_32910</name>
</gene>
<proteinExistence type="predicted"/>
<accession>A0A975QCP0</accession>
<dbReference type="EMBL" id="CP074136">
    <property type="protein sequence ID" value="QUX26500.1"/>
    <property type="molecule type" value="Genomic_DNA"/>
</dbReference>
<dbReference type="RefSeq" id="WP_220566079.1">
    <property type="nucleotide sequence ID" value="NZ_CP074136.1"/>
</dbReference>